<feature type="transmembrane region" description="Helical" evidence="1">
    <location>
        <begin position="37"/>
        <end position="59"/>
    </location>
</feature>
<feature type="non-terminal residue" evidence="2">
    <location>
        <position position="171"/>
    </location>
</feature>
<organism evidence="2 3">
    <name type="scientific">Scytalidium lignicola</name>
    <name type="common">Hyphomycete</name>
    <dbReference type="NCBI Taxonomy" id="5539"/>
    <lineage>
        <taxon>Eukaryota</taxon>
        <taxon>Fungi</taxon>
        <taxon>Dikarya</taxon>
        <taxon>Ascomycota</taxon>
        <taxon>Pezizomycotina</taxon>
        <taxon>Leotiomycetes</taxon>
        <taxon>Leotiomycetes incertae sedis</taxon>
        <taxon>Scytalidium</taxon>
    </lineage>
</organism>
<comment type="caution">
    <text evidence="2">The sequence shown here is derived from an EMBL/GenBank/DDBJ whole genome shotgun (WGS) entry which is preliminary data.</text>
</comment>
<proteinExistence type="predicted"/>
<gene>
    <name evidence="2" type="ORF">B7463_g8679</name>
</gene>
<dbReference type="AlphaFoldDB" id="A0A3E2H301"/>
<dbReference type="OrthoDB" id="4892437at2759"/>
<name>A0A3E2H301_SCYLI</name>
<sequence>MLRAIGKAQNRRGDEHGLYNASTRSTSSIGPRKAFRIILRVVLWSAISWLILALPWAFLPFPGAECDVSCVTSVLDSGGRLTRVYRADAVRQGNIDRMAFALDYTLSSSSAHLQGLVISGLDEELPLYNPDLKAEDDAESSRKVQIAARLGDTDGANLPWFHFADSVLLFW</sequence>
<keyword evidence="1" id="KW-0472">Membrane</keyword>
<evidence type="ECO:0000256" key="1">
    <source>
        <dbReference type="SAM" id="Phobius"/>
    </source>
</evidence>
<evidence type="ECO:0000313" key="2">
    <source>
        <dbReference type="EMBL" id="RFU27677.1"/>
    </source>
</evidence>
<keyword evidence="1" id="KW-0812">Transmembrane</keyword>
<reference evidence="2 3" key="1">
    <citation type="submission" date="2018-05" db="EMBL/GenBank/DDBJ databases">
        <title>Draft genome sequence of Scytalidium lignicola DSM 105466, a ubiquitous saprotrophic fungus.</title>
        <authorList>
            <person name="Buettner E."/>
            <person name="Gebauer A.M."/>
            <person name="Hofrichter M."/>
            <person name="Liers C."/>
            <person name="Kellner H."/>
        </authorList>
    </citation>
    <scope>NUCLEOTIDE SEQUENCE [LARGE SCALE GENOMIC DNA]</scope>
    <source>
        <strain evidence="2 3">DSM 105466</strain>
    </source>
</reference>
<dbReference type="Proteomes" id="UP000258309">
    <property type="component" value="Unassembled WGS sequence"/>
</dbReference>
<keyword evidence="3" id="KW-1185">Reference proteome</keyword>
<accession>A0A3E2H301</accession>
<keyword evidence="1" id="KW-1133">Transmembrane helix</keyword>
<evidence type="ECO:0000313" key="3">
    <source>
        <dbReference type="Proteomes" id="UP000258309"/>
    </source>
</evidence>
<protein>
    <submittedName>
        <fullName evidence="2">Uncharacterized protein</fullName>
    </submittedName>
</protein>
<feature type="non-terminal residue" evidence="2">
    <location>
        <position position="1"/>
    </location>
</feature>
<dbReference type="EMBL" id="NCSJ02000195">
    <property type="protein sequence ID" value="RFU27677.1"/>
    <property type="molecule type" value="Genomic_DNA"/>
</dbReference>